<comment type="caution">
    <text evidence="1">The sequence shown here is derived from an EMBL/GenBank/DDBJ whole genome shotgun (WGS) entry which is preliminary data.</text>
</comment>
<dbReference type="EMBL" id="JABANM010011688">
    <property type="protein sequence ID" value="KAF4737277.1"/>
    <property type="molecule type" value="Genomic_DNA"/>
</dbReference>
<feature type="non-terminal residue" evidence="1">
    <location>
        <position position="1"/>
    </location>
</feature>
<sequence>QGTRKRASRRASRRALEDPSGVRASLFIVAAMYRDVSVEDFPPRIPSFFDVEKNATRCYFNNGKTSTEEYASLDVYVEADIVRTHAIHCPTAARRHAFMASYVGGTTLESYKPKYPDIRPTYEFPRGPPENSGWDPLSGLNQRAFRRQRDALYGAVRKKNFRPTVAFLFEASYHWQTEEGKDVIGKFVSLCSAVLDGIKREAGTYDVVCDAYKRVFGDVVSNAHFENWEFRPEKGNILVTSSE</sequence>
<dbReference type="Proteomes" id="UP000574390">
    <property type="component" value="Unassembled WGS sequence"/>
</dbReference>
<organism evidence="1 2">
    <name type="scientific">Perkinsus olseni</name>
    <name type="common">Perkinsus atlanticus</name>
    <dbReference type="NCBI Taxonomy" id="32597"/>
    <lineage>
        <taxon>Eukaryota</taxon>
        <taxon>Sar</taxon>
        <taxon>Alveolata</taxon>
        <taxon>Perkinsozoa</taxon>
        <taxon>Perkinsea</taxon>
        <taxon>Perkinsida</taxon>
        <taxon>Perkinsidae</taxon>
        <taxon>Perkinsus</taxon>
    </lineage>
</organism>
<gene>
    <name evidence="1" type="ORF">FOZ62_021855</name>
</gene>
<reference evidence="1 2" key="1">
    <citation type="submission" date="2020-04" db="EMBL/GenBank/DDBJ databases">
        <title>Perkinsus olseni comparative genomics.</title>
        <authorList>
            <person name="Bogema D.R."/>
        </authorList>
    </citation>
    <scope>NUCLEOTIDE SEQUENCE [LARGE SCALE GENOMIC DNA]</scope>
    <source>
        <strain evidence="1">ATCC PRA-205</strain>
    </source>
</reference>
<evidence type="ECO:0000313" key="2">
    <source>
        <dbReference type="Proteomes" id="UP000574390"/>
    </source>
</evidence>
<proteinExistence type="predicted"/>
<protein>
    <submittedName>
        <fullName evidence="1">Uncharacterized protein</fullName>
    </submittedName>
</protein>
<dbReference type="AlphaFoldDB" id="A0A7J6SX07"/>
<evidence type="ECO:0000313" key="1">
    <source>
        <dbReference type="EMBL" id="KAF4737277.1"/>
    </source>
</evidence>
<accession>A0A7J6SX07</accession>
<name>A0A7J6SX07_PEROL</name>